<dbReference type="InterPro" id="IPR004095">
    <property type="entry name" value="TGS"/>
</dbReference>
<dbReference type="Gene3D" id="3.30.460.10">
    <property type="entry name" value="Beta Polymerase, domain 2"/>
    <property type="match status" value="1"/>
</dbReference>
<dbReference type="SMART" id="SM00954">
    <property type="entry name" value="RelA_SpoT"/>
    <property type="match status" value="1"/>
</dbReference>
<dbReference type="InterPro" id="IPR043519">
    <property type="entry name" value="NT_sf"/>
</dbReference>
<dbReference type="NCBIfam" id="TIGR00691">
    <property type="entry name" value="spoT_relA"/>
    <property type="match status" value="1"/>
</dbReference>
<dbReference type="Pfam" id="PF13328">
    <property type="entry name" value="HD_4"/>
    <property type="match status" value="1"/>
</dbReference>
<dbReference type="EC" id="2.7.6.5" evidence="2"/>
<dbReference type="FunFam" id="1.10.3210.10:FF:000001">
    <property type="entry name" value="GTP pyrophosphokinase RelA"/>
    <property type="match status" value="1"/>
</dbReference>
<dbReference type="Pfam" id="PF04607">
    <property type="entry name" value="RelA_SpoT"/>
    <property type="match status" value="1"/>
</dbReference>
<name>A0AA35QZ51_GEOBA</name>
<evidence type="ECO:0000256" key="4">
    <source>
        <dbReference type="SAM" id="MobiDB-lite"/>
    </source>
</evidence>
<evidence type="ECO:0000259" key="5">
    <source>
        <dbReference type="PROSITE" id="PS51831"/>
    </source>
</evidence>
<comment type="pathway">
    <text evidence="3">Purine metabolism.</text>
</comment>
<dbReference type="PROSITE" id="PS51831">
    <property type="entry name" value="HD"/>
    <property type="match status" value="1"/>
</dbReference>
<dbReference type="SUPFAM" id="SSF81301">
    <property type="entry name" value="Nucleotidyltransferase"/>
    <property type="match status" value="1"/>
</dbReference>
<dbReference type="FunFam" id="3.30.460.10:FF:000001">
    <property type="entry name" value="GTP pyrophosphokinase RelA"/>
    <property type="match status" value="1"/>
</dbReference>
<reference evidence="6" key="1">
    <citation type="submission" date="2023-03" db="EMBL/GenBank/DDBJ databases">
        <authorList>
            <person name="Steffen K."/>
            <person name="Cardenas P."/>
        </authorList>
    </citation>
    <scope>NUCLEOTIDE SEQUENCE</scope>
</reference>
<dbReference type="Pfam" id="PF02824">
    <property type="entry name" value="TGS"/>
    <property type="match status" value="1"/>
</dbReference>
<feature type="compositionally biased region" description="Polar residues" evidence="4">
    <location>
        <begin position="1"/>
        <end position="14"/>
    </location>
</feature>
<feature type="domain" description="HD" evidence="5">
    <location>
        <begin position="91"/>
        <end position="203"/>
    </location>
</feature>
<dbReference type="EMBL" id="CASHTH010000277">
    <property type="protein sequence ID" value="CAI7996660.1"/>
    <property type="molecule type" value="Genomic_DNA"/>
</dbReference>
<dbReference type="GO" id="GO:0005886">
    <property type="term" value="C:plasma membrane"/>
    <property type="evidence" value="ECO:0007669"/>
    <property type="project" value="TreeGrafter"/>
</dbReference>
<dbReference type="PANTHER" id="PTHR21262:SF31">
    <property type="entry name" value="GTP PYROPHOSPHOKINASE"/>
    <property type="match status" value="1"/>
</dbReference>
<accession>A0AA35QZ51</accession>
<dbReference type="SMART" id="SM00471">
    <property type="entry name" value="HDc"/>
    <property type="match status" value="1"/>
</dbReference>
<evidence type="ECO:0000256" key="1">
    <source>
        <dbReference type="ARBA" id="ARBA00007476"/>
    </source>
</evidence>
<evidence type="ECO:0000256" key="3">
    <source>
        <dbReference type="ARBA" id="ARBA00025704"/>
    </source>
</evidence>
<dbReference type="InterPro" id="IPR003607">
    <property type="entry name" value="HD/PDEase_dom"/>
</dbReference>
<evidence type="ECO:0000256" key="2">
    <source>
        <dbReference type="ARBA" id="ARBA00013251"/>
    </source>
</evidence>
<dbReference type="PANTHER" id="PTHR21262">
    <property type="entry name" value="GUANOSINE-3',5'-BIS DIPHOSPHATE 3'-PYROPHOSPHOHYDROLASE"/>
    <property type="match status" value="1"/>
</dbReference>
<evidence type="ECO:0000313" key="6">
    <source>
        <dbReference type="EMBL" id="CAI7996660.1"/>
    </source>
</evidence>
<keyword evidence="7" id="KW-1185">Reference proteome</keyword>
<organism evidence="6 7">
    <name type="scientific">Geodia barretti</name>
    <name type="common">Barrett's horny sponge</name>
    <dbReference type="NCBI Taxonomy" id="519541"/>
    <lineage>
        <taxon>Eukaryota</taxon>
        <taxon>Metazoa</taxon>
        <taxon>Porifera</taxon>
        <taxon>Demospongiae</taxon>
        <taxon>Heteroscleromorpha</taxon>
        <taxon>Tetractinellida</taxon>
        <taxon>Astrophorina</taxon>
        <taxon>Geodiidae</taxon>
        <taxon>Geodia</taxon>
    </lineage>
</organism>
<evidence type="ECO:0000313" key="7">
    <source>
        <dbReference type="Proteomes" id="UP001174909"/>
    </source>
</evidence>
<comment type="caution">
    <text evidence="6">The sequence shown here is derived from an EMBL/GenBank/DDBJ whole genome shotgun (WGS) entry which is preliminary data.</text>
</comment>
<dbReference type="InterPro" id="IPR007685">
    <property type="entry name" value="RelA_SpoT"/>
</dbReference>
<dbReference type="InterPro" id="IPR012675">
    <property type="entry name" value="Beta-grasp_dom_sf"/>
</dbReference>
<feature type="region of interest" description="Disordered" evidence="4">
    <location>
        <begin position="1"/>
        <end position="26"/>
    </location>
</feature>
<dbReference type="CDD" id="cd05399">
    <property type="entry name" value="NT_Rel-Spo_like"/>
    <property type="match status" value="1"/>
</dbReference>
<gene>
    <name evidence="6" type="ORF">GBAR_LOCUS1918</name>
</gene>
<dbReference type="InterPro" id="IPR006674">
    <property type="entry name" value="HD_domain"/>
</dbReference>
<dbReference type="GO" id="GO:0008893">
    <property type="term" value="F:guanosine-3',5'-bis(diphosphate) 3'-diphosphatase activity"/>
    <property type="evidence" value="ECO:0007669"/>
    <property type="project" value="TreeGrafter"/>
</dbReference>
<dbReference type="GO" id="GO:0015969">
    <property type="term" value="P:guanosine tetraphosphate metabolic process"/>
    <property type="evidence" value="ECO:0007669"/>
    <property type="project" value="InterPro"/>
</dbReference>
<dbReference type="GO" id="GO:0042594">
    <property type="term" value="P:response to starvation"/>
    <property type="evidence" value="ECO:0007669"/>
    <property type="project" value="TreeGrafter"/>
</dbReference>
<dbReference type="SUPFAM" id="SSF109604">
    <property type="entry name" value="HD-domain/PDEase-like"/>
    <property type="match status" value="1"/>
</dbReference>
<dbReference type="Gene3D" id="3.10.20.30">
    <property type="match status" value="1"/>
</dbReference>
<comment type="similarity">
    <text evidence="1">Belongs to the RelA/SpoT family.</text>
</comment>
<dbReference type="CDD" id="cd00077">
    <property type="entry name" value="HDc"/>
    <property type="match status" value="1"/>
</dbReference>
<dbReference type="GO" id="GO:0008728">
    <property type="term" value="F:GTP diphosphokinase activity"/>
    <property type="evidence" value="ECO:0007669"/>
    <property type="project" value="UniProtKB-EC"/>
</dbReference>
<proteinExistence type="inferred from homology"/>
<dbReference type="AlphaFoldDB" id="A0AA35QZ51"/>
<protein>
    <recommendedName>
        <fullName evidence="2">GTP diphosphokinase</fullName>
        <ecNumber evidence="2">2.7.6.5</ecNumber>
    </recommendedName>
</protein>
<dbReference type="Proteomes" id="UP001174909">
    <property type="component" value="Unassembled WGS sequence"/>
</dbReference>
<sequence>MHQGALNTGNQNGEPPQPLSDGERRNTWTNFRSNTALGGVDLGVTATDGVGRLLESVEEYLPGDSAELIKDAYLFANRSHEGQMRKSGEPYIAHPLEIALFLSELRLDEQTIAASLLHDVVEDCGVSLDELSAKFGPEIAKLVDGVTKLTQLDSRIHDPISAMPYGSDDPDSLYAESLRKMLVAMAEDIRVVLIKLADRLHNMRTLGALPPDKQRRIAQETLDIYSPLAHRLGIWEIKWQLEDLAFRYLNEEKYREISRLLAARRAVREAYVSQVSELLRTKLESDGIRADVSGRPKNIYSTYRKIQKYEAQGKQLSEIYDLFALRVLVDQEAECYRVLGIVHQLWHPIPGQIDDYIANPKENMYQALHTTVVCEGGTHLEVQIKTFDHHETAEYGVAAHWRYKEGNSKDLQFEEKMSGLRQLLEWQRDVTSTAEFIESVKEDIFHDQVNGKLVSLDTPLENGDTVEIMNTKSERGPSLDWLNSNRGYVRSAHARQSIRQWFRRQERGANIQRGREILRREMRRLKLQVR</sequence>
<dbReference type="InterPro" id="IPR004811">
    <property type="entry name" value="RelA/Spo_fam"/>
</dbReference>
<dbReference type="Gene3D" id="1.10.3210.10">
    <property type="entry name" value="Hypothetical protein af1432"/>
    <property type="match status" value="1"/>
</dbReference>